<sequence>MRRNLPFPLKGYIKLCGFLHTAWTQGWLDEYSDDHFLIKAIENRLETFVGKEQLIENDINQQGIIDLNGNNNISSFNINFCINFSNRMQFLIQEFGVENIKSFITNQMSAGKQHYKEDTFFEALSEVSILSFYATRWHWEQVIYEPAVIAGINNKNPEARFIGSINCKSDSGITAESERLVTVNIEVKSPEFPHDNHINEKIVIPTVMLTNDGRKEIKKLCAEHNVVYMDPRVLKIRDFINSAAGKFSVPLKDEFNLLYINWSYRDFPSNSFLEAWALLTNPVNGILVHPEVAADIGIVPDAFEKITAIIVYTESLEGLMFSDFKHVWQHNGAGPRFRMWVINEELRNAEWADKSNVLLYITGMNPSRELNQIAMIDYKSKTDMEKIEREIFCLELQRMIKKNLKR</sequence>
<accession>A0A2V3YBX4</accession>
<gene>
    <name evidence="1" type="ORF">DFR60_103394</name>
</gene>
<dbReference type="AlphaFoldDB" id="A0A2V3YBX4"/>
<dbReference type="Proteomes" id="UP000248057">
    <property type="component" value="Unassembled WGS sequence"/>
</dbReference>
<dbReference type="RefSeq" id="WP_110322405.1">
    <property type="nucleotide sequence ID" value="NZ_QJKD01000003.1"/>
</dbReference>
<protein>
    <submittedName>
        <fullName evidence="1">Uncharacterized protein</fullName>
    </submittedName>
</protein>
<dbReference type="EMBL" id="QJKD01000003">
    <property type="protein sequence ID" value="PXX55336.1"/>
    <property type="molecule type" value="Genomic_DNA"/>
</dbReference>
<organism evidence="1 2">
    <name type="scientific">Hungatella effluvii</name>
    <dbReference type="NCBI Taxonomy" id="1096246"/>
    <lineage>
        <taxon>Bacteria</taxon>
        <taxon>Bacillati</taxon>
        <taxon>Bacillota</taxon>
        <taxon>Clostridia</taxon>
        <taxon>Lachnospirales</taxon>
        <taxon>Lachnospiraceae</taxon>
        <taxon>Hungatella</taxon>
    </lineage>
</organism>
<name>A0A2V3YBX4_9FIRM</name>
<evidence type="ECO:0000313" key="1">
    <source>
        <dbReference type="EMBL" id="PXX55336.1"/>
    </source>
</evidence>
<dbReference type="GeneID" id="86060894"/>
<comment type="caution">
    <text evidence="1">The sequence shown here is derived from an EMBL/GenBank/DDBJ whole genome shotgun (WGS) entry which is preliminary data.</text>
</comment>
<keyword evidence="2" id="KW-1185">Reference proteome</keyword>
<reference evidence="1 2" key="1">
    <citation type="submission" date="2018-05" db="EMBL/GenBank/DDBJ databases">
        <title>Genomic Encyclopedia of Type Strains, Phase IV (KMG-IV): sequencing the most valuable type-strain genomes for metagenomic binning, comparative biology and taxonomic classification.</title>
        <authorList>
            <person name="Goeker M."/>
        </authorList>
    </citation>
    <scope>NUCLEOTIDE SEQUENCE [LARGE SCALE GENOMIC DNA]</scope>
    <source>
        <strain evidence="1 2">DSM 24995</strain>
    </source>
</reference>
<evidence type="ECO:0000313" key="2">
    <source>
        <dbReference type="Proteomes" id="UP000248057"/>
    </source>
</evidence>
<proteinExistence type="predicted"/>